<reference evidence="1 2" key="1">
    <citation type="submission" date="2016-10" db="EMBL/GenBank/DDBJ databases">
        <authorList>
            <person name="de Groot N.N."/>
        </authorList>
    </citation>
    <scope>NUCLEOTIDE SEQUENCE [LARGE SCALE GENOMIC DNA]</scope>
    <source>
        <strain evidence="1 2">DSM 16195</strain>
    </source>
</reference>
<proteinExistence type="predicted"/>
<dbReference type="Proteomes" id="UP000199321">
    <property type="component" value="Unassembled WGS sequence"/>
</dbReference>
<name>A0A1G7JUC5_9FLAO</name>
<evidence type="ECO:0000313" key="1">
    <source>
        <dbReference type="EMBL" id="SDF28508.1"/>
    </source>
</evidence>
<organism evidence="1 2">
    <name type="scientific">Ulvibacter litoralis</name>
    <dbReference type="NCBI Taxonomy" id="227084"/>
    <lineage>
        <taxon>Bacteria</taxon>
        <taxon>Pseudomonadati</taxon>
        <taxon>Bacteroidota</taxon>
        <taxon>Flavobacteriia</taxon>
        <taxon>Flavobacteriales</taxon>
        <taxon>Flavobacteriaceae</taxon>
        <taxon>Ulvibacter</taxon>
    </lineage>
</organism>
<dbReference type="RefSeq" id="WP_139149454.1">
    <property type="nucleotide sequence ID" value="NZ_BMWO01000047.1"/>
</dbReference>
<sequence>MKQEKQFEFEKILLSGNLIDLKIYQVNKSFFKIPSPEHWLIDGGIEFVFPDGVLTFGWSTHLNMFVFDSKKFEKIFKNKEFNLLSKNEIYNLNNLRGKSVREIEWKWIQIETWNSKNLKFIEEPTVLELNIEFNTNEKLQIAPIDYELTNSDKPIKYRSLLDSDLLISLNHKFMI</sequence>
<accession>A0A1G7JUC5</accession>
<evidence type="ECO:0000313" key="2">
    <source>
        <dbReference type="Proteomes" id="UP000199321"/>
    </source>
</evidence>
<dbReference type="OrthoDB" id="1428019at2"/>
<dbReference type="AlphaFoldDB" id="A0A1G7JUC5"/>
<keyword evidence="2" id="KW-1185">Reference proteome</keyword>
<protein>
    <submittedName>
        <fullName evidence="1">Uncharacterized protein</fullName>
    </submittedName>
</protein>
<gene>
    <name evidence="1" type="ORF">SAMN05421855_1302</name>
</gene>
<dbReference type="EMBL" id="FNBA01000030">
    <property type="protein sequence ID" value="SDF28508.1"/>
    <property type="molecule type" value="Genomic_DNA"/>
</dbReference>